<organism evidence="1 2">
    <name type="scientific">Nostoc minutum NIES-26</name>
    <dbReference type="NCBI Taxonomy" id="1844469"/>
    <lineage>
        <taxon>Bacteria</taxon>
        <taxon>Bacillati</taxon>
        <taxon>Cyanobacteriota</taxon>
        <taxon>Cyanophyceae</taxon>
        <taxon>Nostocales</taxon>
        <taxon>Nostocaceae</taxon>
        <taxon>Nostoc</taxon>
    </lineage>
</organism>
<accession>A0A367Q705</accession>
<keyword evidence="2" id="KW-1185">Reference proteome</keyword>
<protein>
    <submittedName>
        <fullName evidence="1">Uncharacterized protein</fullName>
    </submittedName>
</protein>
<evidence type="ECO:0000313" key="1">
    <source>
        <dbReference type="EMBL" id="RCJ19084.1"/>
    </source>
</evidence>
<gene>
    <name evidence="1" type="ORF">A6770_32405</name>
</gene>
<name>A0A367Q705_9NOSO</name>
<evidence type="ECO:0000313" key="2">
    <source>
        <dbReference type="Proteomes" id="UP000252107"/>
    </source>
</evidence>
<sequence length="124" mass="14382">MNNIEKLTQFAQQQSFDDRTTQIFEDVCQDTGIANLAQTTVEQGDRLLKTLKQNEASPEFVKNLLVYSLQKGMPLYVIDHIMNSDMDRDGKTLYQELFVDNTDPFEIDSRPQRIVHSQQLELEL</sequence>
<proteinExistence type="predicted"/>
<dbReference type="Proteomes" id="UP000252107">
    <property type="component" value="Unassembled WGS sequence"/>
</dbReference>
<dbReference type="EMBL" id="LXQD01000343">
    <property type="protein sequence ID" value="RCJ19084.1"/>
    <property type="molecule type" value="Genomic_DNA"/>
</dbReference>
<reference evidence="1" key="1">
    <citation type="submission" date="2016-04" db="EMBL/GenBank/DDBJ databases">
        <authorList>
            <person name="Tabuchi Yagui T.R."/>
        </authorList>
    </citation>
    <scope>NUCLEOTIDE SEQUENCE [LARGE SCALE GENOMIC DNA]</scope>
    <source>
        <strain evidence="1">NIES-26</strain>
    </source>
</reference>
<dbReference type="AlphaFoldDB" id="A0A367Q705"/>
<comment type="caution">
    <text evidence="1">The sequence shown here is derived from an EMBL/GenBank/DDBJ whole genome shotgun (WGS) entry which is preliminary data.</text>
</comment>